<sequence>MKTLPFYLFALCCSLVCTLPVAVAATHSTAHFDLHYPDALSASAVDAFATDIEQARQRVTAYLANVPGYTGTPIKGKLQVHVSSKHRTPYQDKEHIYVPEKRVLKSYESEGEHAGLALVHELTHVYAVSGFRYQRDRFYDDGLAVFLQHRLGTGPEYPDFGEDLIVAAAKLSEKHGELIPLKQAENVRGAAKSGVARRLAYLQEGAFSQFLIERLGLEAYWQIYTGTPFETVAGRSFESFETEWAELVNAM</sequence>
<dbReference type="EMBL" id="JAOWKX010000004">
    <property type="protein sequence ID" value="MCV2884793.1"/>
    <property type="molecule type" value="Genomic_DNA"/>
</dbReference>
<dbReference type="Proteomes" id="UP001652504">
    <property type="component" value="Unassembled WGS sequence"/>
</dbReference>
<keyword evidence="1" id="KW-0732">Signal</keyword>
<feature type="chain" id="PRO_5047490592" evidence="1">
    <location>
        <begin position="25"/>
        <end position="251"/>
    </location>
</feature>
<comment type="caution">
    <text evidence="2">The sequence shown here is derived from an EMBL/GenBank/DDBJ whole genome shotgun (WGS) entry which is preliminary data.</text>
</comment>
<name>A0ABT3A7Y7_9ALTE</name>
<reference evidence="2 3" key="1">
    <citation type="submission" date="2022-10" db="EMBL/GenBank/DDBJ databases">
        <title>Aestuariibacter sp. AA17 isolated from Montipora capitata coral fragment.</title>
        <authorList>
            <person name="Emsley S.A."/>
            <person name="Pfannmuller K.M."/>
            <person name="Loughran R.M."/>
            <person name="Shlafstein M."/>
            <person name="Papke E."/>
            <person name="Saw J.H."/>
            <person name="Ushijima B."/>
            <person name="Videau P."/>
        </authorList>
    </citation>
    <scope>NUCLEOTIDE SEQUENCE [LARGE SCALE GENOMIC DNA]</scope>
    <source>
        <strain evidence="2 3">AA17</strain>
    </source>
</reference>
<evidence type="ECO:0000256" key="1">
    <source>
        <dbReference type="SAM" id="SignalP"/>
    </source>
</evidence>
<accession>A0ABT3A7Y7</accession>
<dbReference type="RefSeq" id="WP_263712077.1">
    <property type="nucleotide sequence ID" value="NZ_JAOWKX010000004.1"/>
</dbReference>
<evidence type="ECO:0000313" key="2">
    <source>
        <dbReference type="EMBL" id="MCV2884793.1"/>
    </source>
</evidence>
<keyword evidence="3" id="KW-1185">Reference proteome</keyword>
<protein>
    <submittedName>
        <fullName evidence="2">Uncharacterized protein</fullName>
    </submittedName>
</protein>
<feature type="signal peptide" evidence="1">
    <location>
        <begin position="1"/>
        <end position="24"/>
    </location>
</feature>
<proteinExistence type="predicted"/>
<gene>
    <name evidence="2" type="ORF">OE749_08795</name>
</gene>
<organism evidence="2 3">
    <name type="scientific">Fluctibacter corallii</name>
    <dbReference type="NCBI Taxonomy" id="2984329"/>
    <lineage>
        <taxon>Bacteria</taxon>
        <taxon>Pseudomonadati</taxon>
        <taxon>Pseudomonadota</taxon>
        <taxon>Gammaproteobacteria</taxon>
        <taxon>Alteromonadales</taxon>
        <taxon>Alteromonadaceae</taxon>
        <taxon>Fluctibacter</taxon>
    </lineage>
</organism>
<evidence type="ECO:0000313" key="3">
    <source>
        <dbReference type="Proteomes" id="UP001652504"/>
    </source>
</evidence>